<dbReference type="KEGG" id="maqu:Maq22A_c02165"/>
<dbReference type="AlphaFoldDB" id="A0A0C6FMV4"/>
<name>A0A0C6FMV4_9HYPH</name>
<protein>
    <recommendedName>
        <fullName evidence="4">Transcription factor</fullName>
    </recommendedName>
</protein>
<dbReference type="Proteomes" id="UP000061432">
    <property type="component" value="Chromosome"/>
</dbReference>
<evidence type="ECO:0000313" key="3">
    <source>
        <dbReference type="Proteomes" id="UP000061432"/>
    </source>
</evidence>
<gene>
    <name evidence="2" type="ORF">Maq22A_c02165</name>
</gene>
<feature type="compositionally biased region" description="Basic residues" evidence="1">
    <location>
        <begin position="63"/>
        <end position="73"/>
    </location>
</feature>
<feature type="region of interest" description="Disordered" evidence="1">
    <location>
        <begin position="63"/>
        <end position="90"/>
    </location>
</feature>
<evidence type="ECO:0000313" key="2">
    <source>
        <dbReference type="EMBL" id="BAQ43920.1"/>
    </source>
</evidence>
<dbReference type="PATRIC" id="fig|270351.10.peg.433"/>
<organism evidence="2 3">
    <name type="scientific">Methylobacterium aquaticum</name>
    <dbReference type="NCBI Taxonomy" id="270351"/>
    <lineage>
        <taxon>Bacteria</taxon>
        <taxon>Pseudomonadati</taxon>
        <taxon>Pseudomonadota</taxon>
        <taxon>Alphaproteobacteria</taxon>
        <taxon>Hyphomicrobiales</taxon>
        <taxon>Methylobacteriaceae</taxon>
        <taxon>Methylobacterium</taxon>
    </lineage>
</organism>
<dbReference type="RefSeq" id="WP_060845516.1">
    <property type="nucleotide sequence ID" value="NZ_AP014704.1"/>
</dbReference>
<dbReference type="OrthoDB" id="7998884at2"/>
<accession>A0A0C6FMV4</accession>
<dbReference type="STRING" id="270351.Maq22A_c02165"/>
<evidence type="ECO:0008006" key="4">
    <source>
        <dbReference type="Google" id="ProtNLM"/>
    </source>
</evidence>
<proteinExistence type="predicted"/>
<dbReference type="EMBL" id="AP014704">
    <property type="protein sequence ID" value="BAQ43920.1"/>
    <property type="molecule type" value="Genomic_DNA"/>
</dbReference>
<evidence type="ECO:0000256" key="1">
    <source>
        <dbReference type="SAM" id="MobiDB-lite"/>
    </source>
</evidence>
<reference evidence="2 3" key="1">
    <citation type="journal article" date="2015" name="Genome Announc.">
        <title>Complete Genome Sequence of Methylobacterium aquaticum Strain 22A, Isolated from Racomitrium japonicum Moss.</title>
        <authorList>
            <person name="Tani A."/>
            <person name="Ogura Y."/>
            <person name="Hayashi T."/>
            <person name="Kimbara K."/>
        </authorList>
    </citation>
    <scope>NUCLEOTIDE SEQUENCE [LARGE SCALE GENOMIC DNA]</scope>
    <source>
        <strain evidence="2 3">MA-22A</strain>
    </source>
</reference>
<reference evidence="3" key="2">
    <citation type="submission" date="2015-01" db="EMBL/GenBank/DDBJ databases">
        <title>Complete genome sequence of Methylobacterium aquaticum strain 22A.</title>
        <authorList>
            <person name="Tani A."/>
            <person name="Ogura Y."/>
            <person name="Hayashi T."/>
        </authorList>
    </citation>
    <scope>NUCLEOTIDE SEQUENCE [LARGE SCALE GENOMIC DNA]</scope>
    <source>
        <strain evidence="3">MA-22A</strain>
    </source>
</reference>
<sequence>MTERLIFKGDEIVGIAERVAQRLGTTPSEAVIGLLREAEVRPAAPAAPLTPAQTSDYDALRRLTKATAPHRRPGATSNHSDLYAEDGLAA</sequence>